<reference evidence="2 3" key="1">
    <citation type="journal article" date="2019" name="Int. J. Syst. Evol. Microbiol.">
        <title>The Global Catalogue of Microorganisms (GCM) 10K type strain sequencing project: providing services to taxonomists for standard genome sequencing and annotation.</title>
        <authorList>
            <consortium name="The Broad Institute Genomics Platform"/>
            <consortium name="The Broad Institute Genome Sequencing Center for Infectious Disease"/>
            <person name="Wu L."/>
            <person name="Ma J."/>
        </authorList>
    </citation>
    <scope>NUCLEOTIDE SEQUENCE [LARGE SCALE GENOMIC DNA]</scope>
    <source>
        <strain evidence="2 3">JCM 4565</strain>
    </source>
</reference>
<sequence>MVRNIGRDDVKKKIDSGAVTVVEALPASYYEEAHLPGALNLPHDAVDKLAPGLLPDKQAEIIVYCANEPCGNSGIAAKRLTELGYANVYEYGEGKQDWIDAGLPTETGPSTRTA</sequence>
<feature type="domain" description="Rhodanese" evidence="1">
    <location>
        <begin position="15"/>
        <end position="107"/>
    </location>
</feature>
<evidence type="ECO:0000313" key="2">
    <source>
        <dbReference type="EMBL" id="GAA0366583.1"/>
    </source>
</evidence>
<dbReference type="SMART" id="SM00450">
    <property type="entry name" value="RHOD"/>
    <property type="match status" value="1"/>
</dbReference>
<dbReference type="EMBL" id="BAAABW010000026">
    <property type="protein sequence ID" value="GAA0366583.1"/>
    <property type="molecule type" value="Genomic_DNA"/>
</dbReference>
<name>A0ABN0XL44_9ACTN</name>
<comment type="caution">
    <text evidence="2">The sequence shown here is derived from an EMBL/GenBank/DDBJ whole genome shotgun (WGS) entry which is preliminary data.</text>
</comment>
<dbReference type="Proteomes" id="UP001500063">
    <property type="component" value="Unassembled WGS sequence"/>
</dbReference>
<proteinExistence type="predicted"/>
<dbReference type="Gene3D" id="3.40.250.10">
    <property type="entry name" value="Rhodanese-like domain"/>
    <property type="match status" value="1"/>
</dbReference>
<dbReference type="Pfam" id="PF00581">
    <property type="entry name" value="Rhodanese"/>
    <property type="match status" value="1"/>
</dbReference>
<evidence type="ECO:0000259" key="1">
    <source>
        <dbReference type="PROSITE" id="PS50206"/>
    </source>
</evidence>
<dbReference type="PROSITE" id="PS50206">
    <property type="entry name" value="RHODANESE_3"/>
    <property type="match status" value="1"/>
</dbReference>
<dbReference type="PROSITE" id="PS00380">
    <property type="entry name" value="RHODANESE_1"/>
    <property type="match status" value="1"/>
</dbReference>
<gene>
    <name evidence="2" type="ORF">GCM10010319_50630</name>
</gene>
<keyword evidence="3" id="KW-1185">Reference proteome</keyword>
<dbReference type="RefSeq" id="WP_301891209.1">
    <property type="nucleotide sequence ID" value="NZ_BAAABW010000026.1"/>
</dbReference>
<evidence type="ECO:0000313" key="3">
    <source>
        <dbReference type="Proteomes" id="UP001500063"/>
    </source>
</evidence>
<dbReference type="InterPro" id="IPR050229">
    <property type="entry name" value="GlpE_sulfurtransferase"/>
</dbReference>
<dbReference type="InterPro" id="IPR001763">
    <property type="entry name" value="Rhodanese-like_dom"/>
</dbReference>
<dbReference type="PANTHER" id="PTHR43031:SF7">
    <property type="entry name" value="NITRIC OXIDE REDUCTASE FLRD-NAD(+) REDUCTASE"/>
    <property type="match status" value="1"/>
</dbReference>
<dbReference type="InterPro" id="IPR036873">
    <property type="entry name" value="Rhodanese-like_dom_sf"/>
</dbReference>
<dbReference type="SUPFAM" id="SSF52821">
    <property type="entry name" value="Rhodanese/Cell cycle control phosphatase"/>
    <property type="match status" value="1"/>
</dbReference>
<protein>
    <submittedName>
        <fullName evidence="2">Rhodanese-like domain-containing protein</fullName>
    </submittedName>
</protein>
<accession>A0ABN0XL44</accession>
<dbReference type="InterPro" id="IPR001307">
    <property type="entry name" value="Thiosulphate_STrfase_CS"/>
</dbReference>
<organism evidence="2 3">
    <name type="scientific">Streptomyces blastmyceticus</name>
    <dbReference type="NCBI Taxonomy" id="68180"/>
    <lineage>
        <taxon>Bacteria</taxon>
        <taxon>Bacillati</taxon>
        <taxon>Actinomycetota</taxon>
        <taxon>Actinomycetes</taxon>
        <taxon>Kitasatosporales</taxon>
        <taxon>Streptomycetaceae</taxon>
        <taxon>Streptomyces</taxon>
    </lineage>
</organism>
<dbReference type="PANTHER" id="PTHR43031">
    <property type="entry name" value="FAD-DEPENDENT OXIDOREDUCTASE"/>
    <property type="match status" value="1"/>
</dbReference>
<dbReference type="CDD" id="cd00158">
    <property type="entry name" value="RHOD"/>
    <property type="match status" value="1"/>
</dbReference>